<organism evidence="2">
    <name type="scientific">Mytilinidion resinicola</name>
    <dbReference type="NCBI Taxonomy" id="574789"/>
    <lineage>
        <taxon>Eukaryota</taxon>
        <taxon>Fungi</taxon>
        <taxon>Dikarya</taxon>
        <taxon>Ascomycota</taxon>
        <taxon>Pezizomycotina</taxon>
        <taxon>Dothideomycetes</taxon>
        <taxon>Pleosporomycetidae</taxon>
        <taxon>Mytilinidiales</taxon>
        <taxon>Mytilinidiaceae</taxon>
        <taxon>Mytilinidion</taxon>
    </lineage>
</organism>
<dbReference type="EMBL" id="MU003693">
    <property type="protein sequence ID" value="KAF2815708.1"/>
    <property type="molecule type" value="Genomic_DNA"/>
</dbReference>
<protein>
    <submittedName>
        <fullName evidence="2 4">Uncharacterized protein</fullName>
    </submittedName>
</protein>
<dbReference type="AlphaFoldDB" id="A0A6A6Z4F9"/>
<name>A0A6A6Z4F9_9PEZI</name>
<dbReference type="RefSeq" id="XP_033582672.1">
    <property type="nucleotide sequence ID" value="XM_033724866.1"/>
</dbReference>
<proteinExistence type="predicted"/>
<evidence type="ECO:0000313" key="2">
    <source>
        <dbReference type="EMBL" id="KAF2815708.1"/>
    </source>
</evidence>
<evidence type="ECO:0000256" key="1">
    <source>
        <dbReference type="SAM" id="MobiDB-lite"/>
    </source>
</evidence>
<dbReference type="Proteomes" id="UP000504636">
    <property type="component" value="Unplaced"/>
</dbReference>
<evidence type="ECO:0000313" key="3">
    <source>
        <dbReference type="Proteomes" id="UP000504636"/>
    </source>
</evidence>
<accession>A0A6A6Z4F9</accession>
<keyword evidence="3" id="KW-1185">Reference proteome</keyword>
<gene>
    <name evidence="2 4" type="ORF">BDZ99DRAFT_514353</name>
</gene>
<sequence>MCREDSGGQPSRVVFGLTSRPKTPSISRPPTPPTIVIAGARESVITDRTKYGYPNNTSPQPLLFLSEACHRPVILSCLFFATRQSIPRLHEPWRQDIRTGTGDAQITSRGPLGKEIKLIWTSTQRCWTRASDIASTEQLDLMELLTDSLRGV</sequence>
<dbReference type="GeneID" id="54465759"/>
<reference evidence="2 4" key="1">
    <citation type="journal article" date="2020" name="Stud. Mycol.">
        <title>101 Dothideomycetes genomes: a test case for predicting lifestyles and emergence of pathogens.</title>
        <authorList>
            <person name="Haridas S."/>
            <person name="Albert R."/>
            <person name="Binder M."/>
            <person name="Bloem J."/>
            <person name="Labutti K."/>
            <person name="Salamov A."/>
            <person name="Andreopoulos B."/>
            <person name="Baker S."/>
            <person name="Barry K."/>
            <person name="Bills G."/>
            <person name="Bluhm B."/>
            <person name="Cannon C."/>
            <person name="Castanera R."/>
            <person name="Culley D."/>
            <person name="Daum C."/>
            <person name="Ezra D."/>
            <person name="Gonzalez J."/>
            <person name="Henrissat B."/>
            <person name="Kuo A."/>
            <person name="Liang C."/>
            <person name="Lipzen A."/>
            <person name="Lutzoni F."/>
            <person name="Magnuson J."/>
            <person name="Mondo S."/>
            <person name="Nolan M."/>
            <person name="Ohm R."/>
            <person name="Pangilinan J."/>
            <person name="Park H.-J."/>
            <person name="Ramirez L."/>
            <person name="Alfaro M."/>
            <person name="Sun H."/>
            <person name="Tritt A."/>
            <person name="Yoshinaga Y."/>
            <person name="Zwiers L.-H."/>
            <person name="Turgeon B."/>
            <person name="Goodwin S."/>
            <person name="Spatafora J."/>
            <person name="Crous P."/>
            <person name="Grigoriev I."/>
        </authorList>
    </citation>
    <scope>NUCLEOTIDE SEQUENCE</scope>
    <source>
        <strain evidence="2 4">CBS 304.34</strain>
    </source>
</reference>
<reference evidence="4" key="2">
    <citation type="submission" date="2020-04" db="EMBL/GenBank/DDBJ databases">
        <authorList>
            <consortium name="NCBI Genome Project"/>
        </authorList>
    </citation>
    <scope>NUCLEOTIDE SEQUENCE</scope>
    <source>
        <strain evidence="4">CBS 304.34</strain>
    </source>
</reference>
<reference evidence="4" key="3">
    <citation type="submission" date="2025-04" db="UniProtKB">
        <authorList>
            <consortium name="RefSeq"/>
        </authorList>
    </citation>
    <scope>IDENTIFICATION</scope>
    <source>
        <strain evidence="4">CBS 304.34</strain>
    </source>
</reference>
<feature type="region of interest" description="Disordered" evidence="1">
    <location>
        <begin position="1"/>
        <end position="34"/>
    </location>
</feature>
<evidence type="ECO:0000313" key="4">
    <source>
        <dbReference type="RefSeq" id="XP_033582672.1"/>
    </source>
</evidence>